<dbReference type="PROSITE" id="PS51257">
    <property type="entry name" value="PROKAR_LIPOPROTEIN"/>
    <property type="match status" value="1"/>
</dbReference>
<evidence type="ECO:0000259" key="2">
    <source>
        <dbReference type="Pfam" id="PF13739"/>
    </source>
</evidence>
<evidence type="ECO:0000256" key="1">
    <source>
        <dbReference type="SAM" id="MobiDB-lite"/>
    </source>
</evidence>
<name>A0ABX9A0L7_9SPHN</name>
<dbReference type="EMBL" id="CP081294">
    <property type="protein sequence ID" value="QZD94821.1"/>
    <property type="molecule type" value="Genomic_DNA"/>
</dbReference>
<feature type="region of interest" description="Disordered" evidence="1">
    <location>
        <begin position="18"/>
        <end position="59"/>
    </location>
</feature>
<dbReference type="Gene3D" id="3.30.565.40">
    <property type="entry name" value="Fervidobacterium nodosum Rt17-B1 like"/>
    <property type="match status" value="1"/>
</dbReference>
<dbReference type="InterPro" id="IPR025303">
    <property type="entry name" value="PdaC"/>
</dbReference>
<proteinExistence type="predicted"/>
<dbReference type="Proteomes" id="UP000824321">
    <property type="component" value="Chromosome"/>
</dbReference>
<evidence type="ECO:0000313" key="3">
    <source>
        <dbReference type="EMBL" id="QZD94821.1"/>
    </source>
</evidence>
<reference evidence="3 4" key="1">
    <citation type="submission" date="2021-08" db="EMBL/GenBank/DDBJ databases">
        <title>Comparative Genomics Analysis of the Genus Qipengyuania Reveals Extensive Genetic Diversity and Metabolic Versatility, Including the Description of Fifteen Novel Species.</title>
        <authorList>
            <person name="Liu Y."/>
        </authorList>
    </citation>
    <scope>NUCLEOTIDE SEQUENCE [LARGE SCALE GENOMIC DNA]</scope>
    <source>
        <strain evidence="3 4">1NDH1</strain>
    </source>
</reference>
<feature type="compositionally biased region" description="Pro residues" evidence="1">
    <location>
        <begin position="31"/>
        <end position="44"/>
    </location>
</feature>
<evidence type="ECO:0000313" key="4">
    <source>
        <dbReference type="Proteomes" id="UP000824321"/>
    </source>
</evidence>
<accession>A0ABX9A0L7</accession>
<sequence length="272" mass="29186">MRAPLFLISLALSSAGCSEQADEGAVDPPVAETPPAPPTPPEPSPDAVTLDDDEKRSGGTREFAYSWPAAVNAQPALAAQFEKERDAALASQKKEWEQSLVDFPGDCVSCKARGYEKEWQVVADLPDWLSLSADIYEYTGGAHGNYTKQSLVWDKQAGTSVAGIDLFTSPVALENALGARLCNALDRAREAKRGIKIDRASGDLFNDCPGLDEASVLIGSSNGQTFDRIGVYFGPYVAGPYAEGDYELNFPVTASVIDAVKPEYASAFRVKR</sequence>
<keyword evidence="4" id="KW-1185">Reference proteome</keyword>
<protein>
    <submittedName>
        <fullName evidence="3">DUF3298 and DUF4163 domain-containing protein</fullName>
    </submittedName>
</protein>
<dbReference type="RefSeq" id="WP_221430564.1">
    <property type="nucleotide sequence ID" value="NZ_CP081294.1"/>
</dbReference>
<organism evidence="3 4">
    <name type="scientific">Qipengyuania gelatinilytica</name>
    <dbReference type="NCBI Taxonomy" id="2867231"/>
    <lineage>
        <taxon>Bacteria</taxon>
        <taxon>Pseudomonadati</taxon>
        <taxon>Pseudomonadota</taxon>
        <taxon>Alphaproteobacteria</taxon>
        <taxon>Sphingomonadales</taxon>
        <taxon>Erythrobacteraceae</taxon>
        <taxon>Qipengyuania</taxon>
    </lineage>
</organism>
<gene>
    <name evidence="3" type="ORF">K3136_12135</name>
</gene>
<feature type="domain" description="Deacetylase PdaC" evidence="2">
    <location>
        <begin position="62"/>
        <end position="146"/>
    </location>
</feature>
<dbReference type="Pfam" id="PF13739">
    <property type="entry name" value="PdaC"/>
    <property type="match status" value="1"/>
</dbReference>